<dbReference type="Proteomes" id="UP000728032">
    <property type="component" value="Unassembled WGS sequence"/>
</dbReference>
<proteinExistence type="predicted"/>
<protein>
    <recommendedName>
        <fullName evidence="3">Proteasome assembly chaperone 4</fullName>
    </recommendedName>
</protein>
<feature type="non-terminal residue" evidence="1">
    <location>
        <position position="120"/>
    </location>
</feature>
<dbReference type="GO" id="GO:0043248">
    <property type="term" value="P:proteasome assembly"/>
    <property type="evidence" value="ECO:0007669"/>
    <property type="project" value="InterPro"/>
</dbReference>
<dbReference type="Pfam" id="PF16093">
    <property type="entry name" value="PAC4"/>
    <property type="match status" value="1"/>
</dbReference>
<organism evidence="1">
    <name type="scientific">Oppiella nova</name>
    <dbReference type="NCBI Taxonomy" id="334625"/>
    <lineage>
        <taxon>Eukaryota</taxon>
        <taxon>Metazoa</taxon>
        <taxon>Ecdysozoa</taxon>
        <taxon>Arthropoda</taxon>
        <taxon>Chelicerata</taxon>
        <taxon>Arachnida</taxon>
        <taxon>Acari</taxon>
        <taxon>Acariformes</taxon>
        <taxon>Sarcoptiformes</taxon>
        <taxon>Oribatida</taxon>
        <taxon>Brachypylina</taxon>
        <taxon>Oppioidea</taxon>
        <taxon>Oppiidae</taxon>
        <taxon>Oppiella</taxon>
    </lineage>
</organism>
<evidence type="ECO:0000313" key="1">
    <source>
        <dbReference type="EMBL" id="CAD7661635.1"/>
    </source>
</evidence>
<dbReference type="OrthoDB" id="6532255at2759"/>
<name>A0A7R9QX27_9ACAR</name>
<reference evidence="1" key="1">
    <citation type="submission" date="2020-11" db="EMBL/GenBank/DDBJ databases">
        <authorList>
            <person name="Tran Van P."/>
        </authorList>
    </citation>
    <scope>NUCLEOTIDE SEQUENCE</scope>
</reference>
<dbReference type="EMBL" id="CAJPVJ010024434">
    <property type="protein sequence ID" value="CAG2178771.1"/>
    <property type="molecule type" value="Genomic_DNA"/>
</dbReference>
<evidence type="ECO:0008006" key="3">
    <source>
        <dbReference type="Google" id="ProtNLM"/>
    </source>
</evidence>
<dbReference type="AlphaFoldDB" id="A0A7R9QX27"/>
<dbReference type="InterPro" id="IPR032157">
    <property type="entry name" value="PAC4"/>
</dbReference>
<gene>
    <name evidence="1" type="ORF">ONB1V03_LOCUS18196</name>
</gene>
<dbReference type="EMBL" id="OC939259">
    <property type="protein sequence ID" value="CAD7661635.1"/>
    <property type="molecule type" value="Genomic_DNA"/>
</dbReference>
<sequence length="120" mass="13313">MTTTSLCANMSAPVAIIDKRYELDTKDIVHFLLIRFDTTFLLWVGQSPDTARLADLSLAIGAHSTPLLAAHSAHQLSPGLASKLSVKYNKCRPVYVAFNHPMADRTDSRFMIAVNRQIIE</sequence>
<evidence type="ECO:0000313" key="2">
    <source>
        <dbReference type="Proteomes" id="UP000728032"/>
    </source>
</evidence>
<accession>A0A7R9QX27</accession>
<keyword evidence="2" id="KW-1185">Reference proteome</keyword>